<keyword evidence="1" id="KW-0732">Signal</keyword>
<dbReference type="AlphaFoldDB" id="A0A369XN66"/>
<evidence type="ECO:0000313" key="3">
    <source>
        <dbReference type="EMBL" id="RDE49657.1"/>
    </source>
</evidence>
<reference evidence="3 4" key="1">
    <citation type="submission" date="2018-05" db="EMBL/GenBank/DDBJ databases">
        <title>Integrated omic analyses show evidence that a Ca. Accumulibacter phosphatis strain performs denitrification under micro-aerobic conditions.</title>
        <authorList>
            <person name="Camejo P.Y."/>
            <person name="Katherine M.D."/>
            <person name="Daniel N.R."/>
        </authorList>
    </citation>
    <scope>NUCLEOTIDE SEQUENCE [LARGE SCALE GENOMIC DNA]</scope>
    <source>
        <strain evidence="3">UW-LDO-IC</strain>
    </source>
</reference>
<feature type="domain" description="Lipid/polyisoprenoid-binding YceI-like" evidence="2">
    <location>
        <begin position="41"/>
        <end position="199"/>
    </location>
</feature>
<dbReference type="Pfam" id="PF04264">
    <property type="entry name" value="YceI"/>
    <property type="match status" value="1"/>
</dbReference>
<dbReference type="EMBL" id="QPGA01000035">
    <property type="protein sequence ID" value="RDE49657.1"/>
    <property type="molecule type" value="Genomic_DNA"/>
</dbReference>
<name>A0A369XN66_9PROT</name>
<comment type="caution">
    <text evidence="3">The sequence shown here is derived from an EMBL/GenBank/DDBJ whole genome shotgun (WGS) entry which is preliminary data.</text>
</comment>
<dbReference type="InterPro" id="IPR007372">
    <property type="entry name" value="Lipid/polyisoprenoid-bd_YceI"/>
</dbReference>
<dbReference type="InterPro" id="IPR036761">
    <property type="entry name" value="TTHA0802/YceI-like_sf"/>
</dbReference>
<sequence>MNIIRLDLSALLSALLAALLSALLAALLFASGAAQAVEFTQFQADKSTLQFVFKQMGVAVDGRFKKFSATLAFDPARPAAATARLELDLASVDAGSADADGEVVGKAWFNVKLFPTATFVATAIRPLGGDKFELLGKLSIKDKTQAVSAPFSFREEGGHAIFAGAFVLKRLDFGVGDGIWSDVSAVANEVQIKFHIVAAPAAAGK</sequence>
<proteinExistence type="predicted"/>
<dbReference type="SMART" id="SM00867">
    <property type="entry name" value="YceI"/>
    <property type="match status" value="1"/>
</dbReference>
<evidence type="ECO:0000256" key="1">
    <source>
        <dbReference type="SAM" id="SignalP"/>
    </source>
</evidence>
<evidence type="ECO:0000259" key="2">
    <source>
        <dbReference type="SMART" id="SM00867"/>
    </source>
</evidence>
<dbReference type="PANTHER" id="PTHR34406:SF1">
    <property type="entry name" value="PROTEIN YCEI"/>
    <property type="match status" value="1"/>
</dbReference>
<feature type="signal peptide" evidence="1">
    <location>
        <begin position="1"/>
        <end position="36"/>
    </location>
</feature>
<dbReference type="SUPFAM" id="SSF101874">
    <property type="entry name" value="YceI-like"/>
    <property type="match status" value="1"/>
</dbReference>
<dbReference type="Proteomes" id="UP000253831">
    <property type="component" value="Unassembled WGS sequence"/>
</dbReference>
<organism evidence="3 4">
    <name type="scientific">Candidatus Accumulibacter meliphilus</name>
    <dbReference type="NCBI Taxonomy" id="2211374"/>
    <lineage>
        <taxon>Bacteria</taxon>
        <taxon>Pseudomonadati</taxon>
        <taxon>Pseudomonadota</taxon>
        <taxon>Betaproteobacteria</taxon>
        <taxon>Candidatus Accumulibacter</taxon>
    </lineage>
</organism>
<gene>
    <name evidence="3" type="ORF">DVS81_15320</name>
</gene>
<evidence type="ECO:0000313" key="4">
    <source>
        <dbReference type="Proteomes" id="UP000253831"/>
    </source>
</evidence>
<dbReference type="Gene3D" id="2.40.128.110">
    <property type="entry name" value="Lipid/polyisoprenoid-binding, YceI-like"/>
    <property type="match status" value="1"/>
</dbReference>
<feature type="chain" id="PRO_5016603961" evidence="1">
    <location>
        <begin position="37"/>
        <end position="205"/>
    </location>
</feature>
<protein>
    <submittedName>
        <fullName evidence="3">YceI family protein</fullName>
    </submittedName>
</protein>
<accession>A0A369XN66</accession>
<dbReference type="PANTHER" id="PTHR34406">
    <property type="entry name" value="PROTEIN YCEI"/>
    <property type="match status" value="1"/>
</dbReference>